<protein>
    <recommendedName>
        <fullName evidence="5">Geranylgeranyl pyrophosphate synthase</fullName>
    </recommendedName>
</protein>
<dbReference type="PROSITE" id="PS00723">
    <property type="entry name" value="POLYPRENYL_SYNTHASE_1"/>
    <property type="match status" value="1"/>
</dbReference>
<dbReference type="CDD" id="cd00685">
    <property type="entry name" value="Trans_IPPS_HT"/>
    <property type="match status" value="1"/>
</dbReference>
<dbReference type="Pfam" id="PF00348">
    <property type="entry name" value="polyprenyl_synt"/>
    <property type="match status" value="1"/>
</dbReference>
<dbReference type="GO" id="GO:0008299">
    <property type="term" value="P:isoprenoid biosynthetic process"/>
    <property type="evidence" value="ECO:0007669"/>
    <property type="project" value="InterPro"/>
</dbReference>
<sequence>MEPFAYISQIQGKGFRKSLMDAFNSWLQVDEKQVESIADLISILHNSSLLIDDIEDNSKLRRGLPVAHSLYGIPLTINTANYMYFIAMEKVYNTGNPEAVKVFLEELLNLHRGQGYDIVWRDNNSCPTEEQYIDMVLDKTGGLFRLCLRLMQVFSGDTRDYIPLVNLLGLYFQIRDDYINLKSEDYAKNKSFAEDLTEGKFSFPIIFAIRSNQEDHRLLNILKLHTEDAEIKKHAIDYMQKVGAFSYTETYMADLATKIRKTIQDFGGNPKLTELFEFLEKSKV</sequence>
<proteinExistence type="inferred from homology"/>
<accession>A0A6B2LD06</accession>
<dbReference type="SFLD" id="SFLDG01017">
    <property type="entry name" value="Polyprenyl_Transferase_Like"/>
    <property type="match status" value="1"/>
</dbReference>
<dbReference type="PROSITE" id="PS00444">
    <property type="entry name" value="POLYPRENYL_SYNTHASE_2"/>
    <property type="match status" value="1"/>
</dbReference>
<name>A0A6B2LD06_9EUKA</name>
<evidence type="ECO:0008006" key="5">
    <source>
        <dbReference type="Google" id="ProtNLM"/>
    </source>
</evidence>
<organism evidence="4">
    <name type="scientific">Arcella intermedia</name>
    <dbReference type="NCBI Taxonomy" id="1963864"/>
    <lineage>
        <taxon>Eukaryota</taxon>
        <taxon>Amoebozoa</taxon>
        <taxon>Tubulinea</taxon>
        <taxon>Elardia</taxon>
        <taxon>Arcellinida</taxon>
        <taxon>Sphaerothecina</taxon>
        <taxon>Arcellidae</taxon>
        <taxon>Arcella</taxon>
    </lineage>
</organism>
<dbReference type="GO" id="GO:0004659">
    <property type="term" value="F:prenyltransferase activity"/>
    <property type="evidence" value="ECO:0007669"/>
    <property type="project" value="InterPro"/>
</dbReference>
<dbReference type="Gene3D" id="1.10.600.10">
    <property type="entry name" value="Farnesyl Diphosphate Synthase"/>
    <property type="match status" value="1"/>
</dbReference>
<dbReference type="InterPro" id="IPR008949">
    <property type="entry name" value="Isoprenoid_synthase_dom_sf"/>
</dbReference>
<dbReference type="AlphaFoldDB" id="A0A6B2LD06"/>
<dbReference type="PANTHER" id="PTHR12001:SF44">
    <property type="entry name" value="GERANYLGERANYL PYROPHOSPHATE SYNTHASE"/>
    <property type="match status" value="1"/>
</dbReference>
<evidence type="ECO:0000256" key="3">
    <source>
        <dbReference type="RuleBase" id="RU004466"/>
    </source>
</evidence>
<evidence type="ECO:0000256" key="1">
    <source>
        <dbReference type="ARBA" id="ARBA00022723"/>
    </source>
</evidence>
<dbReference type="SFLD" id="SFLDS00005">
    <property type="entry name" value="Isoprenoid_Synthase_Type_I"/>
    <property type="match status" value="1"/>
</dbReference>
<keyword evidence="3" id="KW-0808">Transferase</keyword>
<keyword evidence="2" id="KW-0460">Magnesium</keyword>
<dbReference type="PANTHER" id="PTHR12001">
    <property type="entry name" value="GERANYLGERANYL PYROPHOSPHATE SYNTHASE"/>
    <property type="match status" value="1"/>
</dbReference>
<dbReference type="InterPro" id="IPR033749">
    <property type="entry name" value="Polyprenyl_synt_CS"/>
</dbReference>
<dbReference type="SUPFAM" id="SSF48576">
    <property type="entry name" value="Terpenoid synthases"/>
    <property type="match status" value="1"/>
</dbReference>
<evidence type="ECO:0000256" key="2">
    <source>
        <dbReference type="ARBA" id="ARBA00022842"/>
    </source>
</evidence>
<dbReference type="GO" id="GO:0046872">
    <property type="term" value="F:metal ion binding"/>
    <property type="evidence" value="ECO:0007669"/>
    <property type="project" value="UniProtKB-KW"/>
</dbReference>
<keyword evidence="1" id="KW-0479">Metal-binding</keyword>
<reference evidence="4" key="1">
    <citation type="journal article" date="2020" name="J. Eukaryot. Microbiol.">
        <title>De novo Sequencing, Assembly and Annotation of the Transcriptome for the Free-Living Testate Amoeba Arcella intermedia.</title>
        <authorList>
            <person name="Ribeiro G.M."/>
            <person name="Porfirio-Sousa A.L."/>
            <person name="Maurer-Alcala X.X."/>
            <person name="Katz L.A."/>
            <person name="Lahr D.J.G."/>
        </authorList>
    </citation>
    <scope>NUCLEOTIDE SEQUENCE</scope>
</reference>
<evidence type="ECO:0000313" key="4">
    <source>
        <dbReference type="EMBL" id="NDV34701.1"/>
    </source>
</evidence>
<dbReference type="InterPro" id="IPR000092">
    <property type="entry name" value="Polyprenyl_synt"/>
</dbReference>
<comment type="similarity">
    <text evidence="3">Belongs to the FPP/GGPP synthase family.</text>
</comment>
<dbReference type="EMBL" id="GIBP01005732">
    <property type="protein sequence ID" value="NDV34701.1"/>
    <property type="molecule type" value="Transcribed_RNA"/>
</dbReference>